<dbReference type="Proteomes" id="UP001530377">
    <property type="component" value="Unassembled WGS sequence"/>
</dbReference>
<proteinExistence type="predicted"/>
<evidence type="ECO:0000313" key="3">
    <source>
        <dbReference type="EMBL" id="KAL3809213.1"/>
    </source>
</evidence>
<organism evidence="3 4">
    <name type="scientific">Cyclostephanos tholiformis</name>
    <dbReference type="NCBI Taxonomy" id="382380"/>
    <lineage>
        <taxon>Eukaryota</taxon>
        <taxon>Sar</taxon>
        <taxon>Stramenopiles</taxon>
        <taxon>Ochrophyta</taxon>
        <taxon>Bacillariophyta</taxon>
        <taxon>Coscinodiscophyceae</taxon>
        <taxon>Thalassiosirophycidae</taxon>
        <taxon>Stephanodiscales</taxon>
        <taxon>Stephanodiscaceae</taxon>
        <taxon>Cyclostephanos</taxon>
    </lineage>
</organism>
<sequence>MATPCRRGGGIKRAAGVDADGLMKNRLATPTAEDDADADVRSSICSKGSIYSPKLGMPRSENNPLQIRGNRLHLHHTWTVLATLTLLAGANHSAAFVTRTGHGKCLVESTKYRGRSRSSSTPSTPRGKSGPGNRSRSKLFHLEYTPFASSISPRLSSPPQMAQSSDVEMQSQYAPSEVEDEDEWRTVVAAFQMYKAAYGDLKVPSRFIVPGMAPWPEPAWKMKLGQRVAAIRSTGKYVQNNETRRKILDDMGFLWRLRSPSPDKKLDGIAFEQVYAALKTYREQVQPGGQNLDVPLNFVVPDFDPWPDSTRGLPLGKILPTVRTKAYLKQHPDAEARLISLGFQPDVKAATNDLRYQRVYDALVVYKELYGDLLVPQPFTVPEDGDEWPEEVRGLHLGARVNAIRTQGTFVKANPSRKDELDELGFVWDLPSNEEGKKRGRKRKGEFMDEFDDFDGTEDDEETSDAATMFESKELKSLFDSSLDPFFTGDQSNPPQWAFEGDDDDDTLFEQLKDDNKYVGKKSFNETLEEMAEVAMSIGIMERWTPTKRVVKGAREKYVPWRNDDFGGDFVFEDVVDALILYKDLYGNFDTIEEDEFVVPEPVEESLRLSPFELAAMNDDFPDELDDFDVPNRGELKSESVGGSKQLPLASKATDDWPEHLAGMRLGQIVSRIREGGLEVKHLPERKAQLDEIGFDWGDPKRFIDVPFEKVMCALYAYFMIRGDTFVKTEFIIPDEHPWPTILAGFELGSAVVRLRQLQNFLEAYHPVKMSLLRMVDFSFFPEIALPLDPDADEMNAEHLYVETFGHPLYHISTVPLGLPERMIADGPNGPPEKLSSWYNYEYVREFHERPGALTDVADWMRDIGFYQLAEEHEQKYGQSRYRQLFLLREKLDNKEISQEYWDQEIDRIKDEVMEEFENWKQAENTNQQLLGDGEFDYSINEDDYYYLALGIASNNAQDRSQFDRPSIPSPPVVVEESVAEFSLGGEGGD</sequence>
<dbReference type="InterPro" id="IPR005114">
    <property type="entry name" value="Helicase_assoc"/>
</dbReference>
<feature type="region of interest" description="Disordered" evidence="1">
    <location>
        <begin position="150"/>
        <end position="170"/>
    </location>
</feature>
<evidence type="ECO:0000259" key="2">
    <source>
        <dbReference type="Pfam" id="PF03457"/>
    </source>
</evidence>
<dbReference type="AlphaFoldDB" id="A0ABD3R8U1"/>
<feature type="domain" description="Helicase-associated" evidence="2">
    <location>
        <begin position="181"/>
        <end position="253"/>
    </location>
</feature>
<feature type="compositionally biased region" description="Low complexity" evidence="1">
    <location>
        <begin position="117"/>
        <end position="132"/>
    </location>
</feature>
<dbReference type="EMBL" id="JALLPB020000428">
    <property type="protein sequence ID" value="KAL3809213.1"/>
    <property type="molecule type" value="Genomic_DNA"/>
</dbReference>
<keyword evidence="4" id="KW-1185">Reference proteome</keyword>
<accession>A0ABD3R8U1</accession>
<protein>
    <recommendedName>
        <fullName evidence="2">Helicase-associated domain-containing protein</fullName>
    </recommendedName>
</protein>
<evidence type="ECO:0000313" key="4">
    <source>
        <dbReference type="Proteomes" id="UP001530377"/>
    </source>
</evidence>
<dbReference type="Pfam" id="PF03457">
    <property type="entry name" value="HA"/>
    <property type="match status" value="2"/>
</dbReference>
<feature type="domain" description="Helicase-associated" evidence="2">
    <location>
        <begin position="353"/>
        <end position="426"/>
    </location>
</feature>
<comment type="caution">
    <text evidence="3">The sequence shown here is derived from an EMBL/GenBank/DDBJ whole genome shotgun (WGS) entry which is preliminary data.</text>
</comment>
<gene>
    <name evidence="3" type="ORF">ACHAXA_005420</name>
</gene>
<name>A0ABD3R8U1_9STRA</name>
<reference evidence="3 4" key="1">
    <citation type="submission" date="2024-10" db="EMBL/GenBank/DDBJ databases">
        <title>Updated reference genomes for cyclostephanoid diatoms.</title>
        <authorList>
            <person name="Roberts W.R."/>
            <person name="Alverson A.J."/>
        </authorList>
    </citation>
    <scope>NUCLEOTIDE SEQUENCE [LARGE SCALE GENOMIC DNA]</scope>
    <source>
        <strain evidence="3 4">AJA228-03</strain>
    </source>
</reference>
<evidence type="ECO:0000256" key="1">
    <source>
        <dbReference type="SAM" id="MobiDB-lite"/>
    </source>
</evidence>
<feature type="region of interest" description="Disordered" evidence="1">
    <location>
        <begin position="107"/>
        <end position="136"/>
    </location>
</feature>
<dbReference type="PANTHER" id="PTHR37066:SF1">
    <property type="entry name" value="LNS2_PITP DOMAIN-CONTAINING PROTEIN"/>
    <property type="match status" value="1"/>
</dbReference>
<dbReference type="PANTHER" id="PTHR37066">
    <property type="entry name" value="HELICASE-ASSOCIATED"/>
    <property type="match status" value="1"/>
</dbReference>